<name>A2ELK9_TRIV3</name>
<proteinExistence type="predicted"/>
<reference evidence="1" key="1">
    <citation type="submission" date="2006-10" db="EMBL/GenBank/DDBJ databases">
        <authorList>
            <person name="Amadeo P."/>
            <person name="Zhao Q."/>
            <person name="Wortman J."/>
            <person name="Fraser-Liggett C."/>
            <person name="Carlton J."/>
        </authorList>
    </citation>
    <scope>NUCLEOTIDE SEQUENCE</scope>
    <source>
        <strain evidence="1">G3</strain>
    </source>
</reference>
<dbReference type="RefSeq" id="XP_001318679.1">
    <property type="nucleotide sequence ID" value="XM_001318644.1"/>
</dbReference>
<dbReference type="InterPro" id="IPR011989">
    <property type="entry name" value="ARM-like"/>
</dbReference>
<evidence type="ECO:0000313" key="2">
    <source>
        <dbReference type="Proteomes" id="UP000001542"/>
    </source>
</evidence>
<dbReference type="KEGG" id="tva:4764332"/>
<protein>
    <submittedName>
        <fullName evidence="1">Uncharacterized protein</fullName>
    </submittedName>
</protein>
<reference evidence="1" key="2">
    <citation type="journal article" date="2007" name="Science">
        <title>Draft genome sequence of the sexually transmitted pathogen Trichomonas vaginalis.</title>
        <authorList>
            <person name="Carlton J.M."/>
            <person name="Hirt R.P."/>
            <person name="Silva J.C."/>
            <person name="Delcher A.L."/>
            <person name="Schatz M."/>
            <person name="Zhao Q."/>
            <person name="Wortman J.R."/>
            <person name="Bidwell S.L."/>
            <person name="Alsmark U.C.M."/>
            <person name="Besteiro S."/>
            <person name="Sicheritz-Ponten T."/>
            <person name="Noel C.J."/>
            <person name="Dacks J.B."/>
            <person name="Foster P.G."/>
            <person name="Simillion C."/>
            <person name="Van de Peer Y."/>
            <person name="Miranda-Saavedra D."/>
            <person name="Barton G.J."/>
            <person name="Westrop G.D."/>
            <person name="Mueller S."/>
            <person name="Dessi D."/>
            <person name="Fiori P.L."/>
            <person name="Ren Q."/>
            <person name="Paulsen I."/>
            <person name="Zhang H."/>
            <person name="Bastida-Corcuera F.D."/>
            <person name="Simoes-Barbosa A."/>
            <person name="Brown M.T."/>
            <person name="Hayes R.D."/>
            <person name="Mukherjee M."/>
            <person name="Okumura C.Y."/>
            <person name="Schneider R."/>
            <person name="Smith A.J."/>
            <person name="Vanacova S."/>
            <person name="Villalvazo M."/>
            <person name="Haas B.J."/>
            <person name="Pertea M."/>
            <person name="Feldblyum T.V."/>
            <person name="Utterback T.R."/>
            <person name="Shu C.L."/>
            <person name="Osoegawa K."/>
            <person name="de Jong P.J."/>
            <person name="Hrdy I."/>
            <person name="Horvathova L."/>
            <person name="Zubacova Z."/>
            <person name="Dolezal P."/>
            <person name="Malik S.B."/>
            <person name="Logsdon J.M. Jr."/>
            <person name="Henze K."/>
            <person name="Gupta A."/>
            <person name="Wang C.C."/>
            <person name="Dunne R.L."/>
            <person name="Upcroft J.A."/>
            <person name="Upcroft P."/>
            <person name="White O."/>
            <person name="Salzberg S.L."/>
            <person name="Tang P."/>
            <person name="Chiu C.-H."/>
            <person name="Lee Y.-S."/>
            <person name="Embley T.M."/>
            <person name="Coombs G.H."/>
            <person name="Mottram J.C."/>
            <person name="Tachezy J."/>
            <person name="Fraser-Liggett C.M."/>
            <person name="Johnson P.J."/>
        </authorList>
    </citation>
    <scope>NUCLEOTIDE SEQUENCE [LARGE SCALE GENOMIC DNA]</scope>
    <source>
        <strain evidence="1">G3</strain>
    </source>
</reference>
<dbReference type="SUPFAM" id="SSF48371">
    <property type="entry name" value="ARM repeat"/>
    <property type="match status" value="1"/>
</dbReference>
<evidence type="ECO:0000313" key="1">
    <source>
        <dbReference type="EMBL" id="EAY06456.1"/>
    </source>
</evidence>
<dbReference type="EMBL" id="DS113423">
    <property type="protein sequence ID" value="EAY06456.1"/>
    <property type="molecule type" value="Genomic_DNA"/>
</dbReference>
<dbReference type="InParanoid" id="A2ELK9"/>
<dbReference type="VEuPathDB" id="TrichDB:TVAGG3_0163200"/>
<gene>
    <name evidence="1" type="ORF">TVAG_149420</name>
</gene>
<dbReference type="InterPro" id="IPR016024">
    <property type="entry name" value="ARM-type_fold"/>
</dbReference>
<dbReference type="Proteomes" id="UP000001542">
    <property type="component" value="Unassembled WGS sequence"/>
</dbReference>
<dbReference type="Gene3D" id="1.25.10.10">
    <property type="entry name" value="Leucine-rich Repeat Variant"/>
    <property type="match status" value="1"/>
</dbReference>
<dbReference type="AlphaFoldDB" id="A2ELK9"/>
<organism evidence="1 2">
    <name type="scientific">Trichomonas vaginalis (strain ATCC PRA-98 / G3)</name>
    <dbReference type="NCBI Taxonomy" id="412133"/>
    <lineage>
        <taxon>Eukaryota</taxon>
        <taxon>Metamonada</taxon>
        <taxon>Parabasalia</taxon>
        <taxon>Trichomonadida</taxon>
        <taxon>Trichomonadidae</taxon>
        <taxon>Trichomonas</taxon>
    </lineage>
</organism>
<dbReference type="SMR" id="A2ELK9"/>
<keyword evidence="2" id="KW-1185">Reference proteome</keyword>
<accession>A2ELK9</accession>
<dbReference type="VEuPathDB" id="TrichDB:TVAG_149420"/>
<sequence>MIPDKVDSKSQNLDVDVPLQTNYGRTVHSNTLVLVDTDEIDQAVDLLQNLETLQAGLNQLLDYSARQRIDLSNEVLQILLNILDPDFHAPEFIHKIDLKLINELISSDANQYITFYAGPNKIDVIFQMFPMIEAARCLASIMFRAKGVISRLVEIGLYDKINSLIKTHFEACCLVLTQIPNLYENADLFQYILTQLIQFLQSDDSNFVSDSIQTISQFCSQNKEATEFVLQSDKFVQLIKSDLDDLMISDIFTLFTKIVESTKSASILQSQIILEFLFNTVNETGCIVEVFDFISFCNRYQDFAESAMSEILINILFEVGKGNYSFKVKCSAIKALCTIIMSCNPDFIDYNVFIEIIEENIDSNDRQLAQVLMECTLYLAHSSNTEISSRILDSEAIREEFENISPDMVSSDMYELIQEFLNVE</sequence>